<accession>A0A4U9XZY2</accession>
<evidence type="ECO:0000256" key="5">
    <source>
        <dbReference type="PIRNR" id="PIRNR005096"/>
    </source>
</evidence>
<dbReference type="Pfam" id="PF01263">
    <property type="entry name" value="Aldose_epim"/>
    <property type="match status" value="1"/>
</dbReference>
<dbReference type="RefSeq" id="WP_077322420.1">
    <property type="nucleotide sequence ID" value="NZ_CABEHT010000001.1"/>
</dbReference>
<dbReference type="GO" id="GO:0006006">
    <property type="term" value="P:glucose metabolic process"/>
    <property type="evidence" value="ECO:0007669"/>
    <property type="project" value="TreeGrafter"/>
</dbReference>
<dbReference type="InterPro" id="IPR015443">
    <property type="entry name" value="Aldose_1-epimerase"/>
</dbReference>
<dbReference type="GO" id="GO:0033499">
    <property type="term" value="P:galactose catabolic process via UDP-galactose, Leloir pathway"/>
    <property type="evidence" value="ECO:0007669"/>
    <property type="project" value="TreeGrafter"/>
</dbReference>
<dbReference type="Gene3D" id="2.70.98.10">
    <property type="match status" value="1"/>
</dbReference>
<protein>
    <recommendedName>
        <fullName evidence="5">Aldose 1-epimerase</fullName>
        <ecNumber evidence="5">5.1.3.3</ecNumber>
    </recommendedName>
</protein>
<feature type="binding site" evidence="8">
    <location>
        <begin position="180"/>
        <end position="182"/>
    </location>
    <ligand>
        <name>beta-D-galactose</name>
        <dbReference type="ChEBI" id="CHEBI:27667"/>
    </ligand>
</feature>
<evidence type="ECO:0000256" key="6">
    <source>
        <dbReference type="PIRSR" id="PIRSR005096-1"/>
    </source>
</evidence>
<dbReference type="GO" id="GO:0030246">
    <property type="term" value="F:carbohydrate binding"/>
    <property type="evidence" value="ECO:0007669"/>
    <property type="project" value="InterPro"/>
</dbReference>
<feature type="binding site" evidence="7">
    <location>
        <position position="243"/>
    </location>
    <ligand>
        <name>beta-D-galactose</name>
        <dbReference type="ChEBI" id="CHEBI:27667"/>
    </ligand>
</feature>
<dbReference type="AlphaFoldDB" id="A0A4U9XZY2"/>
<evidence type="ECO:0000256" key="7">
    <source>
        <dbReference type="PIRSR" id="PIRSR005096-2"/>
    </source>
</evidence>
<dbReference type="GO" id="GO:0004034">
    <property type="term" value="F:aldose 1-epimerase activity"/>
    <property type="evidence" value="ECO:0007669"/>
    <property type="project" value="UniProtKB-EC"/>
</dbReference>
<gene>
    <name evidence="9" type="primary">galM</name>
    <name evidence="9" type="ORF">NCTC5386_01674</name>
</gene>
<evidence type="ECO:0000256" key="3">
    <source>
        <dbReference type="ARBA" id="ARBA00023235"/>
    </source>
</evidence>
<evidence type="ECO:0000313" key="10">
    <source>
        <dbReference type="Proteomes" id="UP000394068"/>
    </source>
</evidence>
<proteinExistence type="inferred from homology"/>
<dbReference type="PIRSF" id="PIRSF005096">
    <property type="entry name" value="GALM"/>
    <property type="match status" value="1"/>
</dbReference>
<dbReference type="EMBL" id="CABEHT010000001">
    <property type="protein sequence ID" value="VTS19002.1"/>
    <property type="molecule type" value="Genomic_DNA"/>
</dbReference>
<dbReference type="InterPro" id="IPR014718">
    <property type="entry name" value="GH-type_carb-bd"/>
</dbReference>
<dbReference type="SUPFAM" id="SSF74650">
    <property type="entry name" value="Galactose mutarotase-like"/>
    <property type="match status" value="1"/>
</dbReference>
<dbReference type="InterPro" id="IPR008183">
    <property type="entry name" value="Aldose_1/G6P_1-epimerase"/>
</dbReference>
<dbReference type="CDD" id="cd09019">
    <property type="entry name" value="galactose_mutarotase_like"/>
    <property type="match status" value="1"/>
</dbReference>
<evidence type="ECO:0000256" key="2">
    <source>
        <dbReference type="ARBA" id="ARBA00006206"/>
    </source>
</evidence>
<evidence type="ECO:0000256" key="1">
    <source>
        <dbReference type="ARBA" id="ARBA00005028"/>
    </source>
</evidence>
<dbReference type="UniPathway" id="UPA00242"/>
<feature type="active site" description="Proton donor" evidence="6">
    <location>
        <position position="180"/>
    </location>
</feature>
<dbReference type="PANTHER" id="PTHR10091:SF0">
    <property type="entry name" value="GALACTOSE MUTAROTASE"/>
    <property type="match status" value="1"/>
</dbReference>
<dbReference type="InterPro" id="IPR047215">
    <property type="entry name" value="Galactose_mutarotase-like"/>
</dbReference>
<comment type="pathway">
    <text evidence="1 5">Carbohydrate metabolism; hexose metabolism.</text>
</comment>
<name>A0A4U9XZY2_9STRE</name>
<dbReference type="PANTHER" id="PTHR10091">
    <property type="entry name" value="ALDOSE-1-EPIMERASE"/>
    <property type="match status" value="1"/>
</dbReference>
<comment type="catalytic activity">
    <reaction evidence="5">
        <text>alpha-D-glucose = beta-D-glucose</text>
        <dbReference type="Rhea" id="RHEA:10264"/>
        <dbReference type="ChEBI" id="CHEBI:15903"/>
        <dbReference type="ChEBI" id="CHEBI:17925"/>
        <dbReference type="EC" id="5.1.3.3"/>
    </reaction>
</comment>
<sequence length="349" mass="39308">MELKTSLIEIVDEMEVFQIQLINENGIRAHFLTLGATWQAYLVPQADGSYKNIVLGHKKPSEYLANGICAGQSIGRVAGRISSGRIVLTDGLYQLPQNSYNNCIHGGPQGFHKQNWSYHTNVSDSYAEVIFTYQARAERDGFPGDMRVTATYRLAKDNSLTVSYVADQVTQETLFNPTCHVYFNLSSQETIENHSLFIASQQILETNNERNPSGQILPVKDSPYDFSIPTRLEIPLKQTTGLDDAFVVKDDITQPIAILTDLESQDQVSLFSDRNGLVAYSFNYPEEGVSFERSWQRKNVKHEGLALEAQTLPDAINHKHLGNIRLSKGQKKAYSISYQFHFPSMKSKF</sequence>
<organism evidence="9 10">
    <name type="scientific">Streptococcus pseudoporcinus</name>
    <dbReference type="NCBI Taxonomy" id="361101"/>
    <lineage>
        <taxon>Bacteria</taxon>
        <taxon>Bacillati</taxon>
        <taxon>Bacillota</taxon>
        <taxon>Bacilli</taxon>
        <taxon>Lactobacillales</taxon>
        <taxon>Streptococcaceae</taxon>
        <taxon>Streptococcus</taxon>
    </lineage>
</organism>
<comment type="similarity">
    <text evidence="2 5">Belongs to the aldose epimerase family.</text>
</comment>
<evidence type="ECO:0000256" key="8">
    <source>
        <dbReference type="PIRSR" id="PIRSR005096-3"/>
    </source>
</evidence>
<keyword evidence="4 5" id="KW-0119">Carbohydrate metabolism</keyword>
<dbReference type="EC" id="5.1.3.3" evidence="5"/>
<reference evidence="9 10" key="1">
    <citation type="submission" date="2019-05" db="EMBL/GenBank/DDBJ databases">
        <authorList>
            <consortium name="Pathogen Informatics"/>
        </authorList>
    </citation>
    <scope>NUCLEOTIDE SEQUENCE [LARGE SCALE GENOMIC DNA]</scope>
    <source>
        <strain evidence="9 10">NCTC5386</strain>
    </source>
</reference>
<dbReference type="InterPro" id="IPR011013">
    <property type="entry name" value="Gal_mutarotase_sf_dom"/>
</dbReference>
<feature type="active site" description="Proton acceptor" evidence="6">
    <location>
        <position position="308"/>
    </location>
</feature>
<keyword evidence="3 5" id="KW-0413">Isomerase</keyword>
<evidence type="ECO:0000313" key="9">
    <source>
        <dbReference type="EMBL" id="VTS19002.1"/>
    </source>
</evidence>
<dbReference type="Proteomes" id="UP000394068">
    <property type="component" value="Unassembled WGS sequence"/>
</dbReference>
<evidence type="ECO:0000256" key="4">
    <source>
        <dbReference type="ARBA" id="ARBA00023277"/>
    </source>
</evidence>